<keyword evidence="3 5" id="KW-0808">Transferase</keyword>
<accession>A0ABS5DRK8</accession>
<reference evidence="5 6" key="1">
    <citation type="submission" date="2021-04" db="EMBL/GenBank/DDBJ databases">
        <title>The genome sequence of type strain Ideonella paludis KCTC 32238.</title>
        <authorList>
            <person name="Liu Y."/>
        </authorList>
    </citation>
    <scope>NUCLEOTIDE SEQUENCE [LARGE SCALE GENOMIC DNA]</scope>
    <source>
        <strain evidence="5 6">KCTC 32238</strain>
    </source>
</reference>
<dbReference type="RefSeq" id="WP_210805060.1">
    <property type="nucleotide sequence ID" value="NZ_JAGQDG010000001.1"/>
</dbReference>
<dbReference type="PANTHER" id="PTHR43179:SF12">
    <property type="entry name" value="GALACTOFURANOSYLTRANSFERASE GLFT2"/>
    <property type="match status" value="1"/>
</dbReference>
<dbReference type="Pfam" id="PF13439">
    <property type="entry name" value="Glyco_transf_4"/>
    <property type="match status" value="1"/>
</dbReference>
<dbReference type="PANTHER" id="PTHR43179">
    <property type="entry name" value="RHAMNOSYLTRANSFERASE WBBL"/>
    <property type="match status" value="1"/>
</dbReference>
<dbReference type="Gene3D" id="3.90.550.10">
    <property type="entry name" value="Spore Coat Polysaccharide Biosynthesis Protein SpsA, Chain A"/>
    <property type="match status" value="1"/>
</dbReference>
<keyword evidence="2 5" id="KW-0328">Glycosyltransferase</keyword>
<dbReference type="Gene3D" id="3.40.50.2000">
    <property type="entry name" value="Glycogen Phosphorylase B"/>
    <property type="match status" value="2"/>
</dbReference>
<comment type="caution">
    <text evidence="5">The sequence shown here is derived from an EMBL/GenBank/DDBJ whole genome shotgun (WGS) entry which is preliminary data.</text>
</comment>
<dbReference type="Pfam" id="PF13641">
    <property type="entry name" value="Glyco_tranf_2_3"/>
    <property type="match status" value="1"/>
</dbReference>
<sequence>MGVVIEVPRKRSHAQVMLQSIRVLRAAGRLLGRGQTLIDFEVKVTRSLGLFDRKHYLAQINTADLKGLSALRHYVLYGDAAGLTPSPMFDLKHYDAHCGERHGLNRLLHYGLVLRHQGIYPTAWFDGEYYLQANPDVMQSGRDPLEHFQNWGWREGRSPLPGLDLRRLLNSQPQLRVAKDNPLALLASGALAHLLHDQALQSANSKPGQAVAAHAHPHDEADQDLLDPTYWVDLQPRTWPSTPLVDVIIPVHGGAIETLRCLWSVLTAPVQTPHRVVVINDAGPDQILNAKLRNLAARDLFTLEQNKTNLGFVKTVNLGLRLQRDRDVVILNSDTEVYGNWLDRLVQIAQRRPELATITPLSNNATICSYPEPQADNRSPLEVTHAEIDALAAEVNADQVAYTPTGVGFCMFIRRDALNEVGLLDERRFGRGYGEENDLCQRMLRHGWRHGIACGVYVRHVGSVSFKGEASVRTAAALKTLSRLYPNYEADIHRHIASDPAWIYRAQIDLARLKRCAERSNVLLVCHNRGGGTERHIVEQTKALQDQGKGVFELRPSHQPGCVALVNPALYRLHSLAALPPLPSQFFEEVLEALSIDEIHVHHLIDFPSGMGDLLIACSRKLNVRLRMAIHDYYAICPRVNLVNSEGQYCAQPPEHVCNACLEKDDLLRTTGTIQTWRSGALRLLEAADRVIVPSNDVKQRLQHMAPHIEMHVEPHEVIQSAEGMVFPTPRPDEPLRVLAIGAISRIKGYDVLRRLALSIQNRKLPMELALLGYSMDDACLNDAGVELLGRYFDQELPDRISDHAPHLIFIPSIWPETYCYVLSAALQSNRRVAVFDLGAQAARTQDHSCQHLVLPLWLASAPEELAARLMTAHPDAAQHTHFDLYKAA</sequence>
<dbReference type="SUPFAM" id="SSF53756">
    <property type="entry name" value="UDP-Glycosyltransferase/glycogen phosphorylase"/>
    <property type="match status" value="1"/>
</dbReference>
<name>A0ABS5DRK8_9BURK</name>
<feature type="domain" description="Glycosyltransferase subfamily 4-like N-terminal" evidence="4">
    <location>
        <begin position="531"/>
        <end position="705"/>
    </location>
</feature>
<evidence type="ECO:0000256" key="2">
    <source>
        <dbReference type="ARBA" id="ARBA00022676"/>
    </source>
</evidence>
<dbReference type="InterPro" id="IPR029044">
    <property type="entry name" value="Nucleotide-diphossugar_trans"/>
</dbReference>
<gene>
    <name evidence="5" type="ORF">KAK11_00435</name>
</gene>
<dbReference type="InterPro" id="IPR028098">
    <property type="entry name" value="Glyco_trans_4-like_N"/>
</dbReference>
<proteinExistence type="inferred from homology"/>
<evidence type="ECO:0000256" key="3">
    <source>
        <dbReference type="ARBA" id="ARBA00022679"/>
    </source>
</evidence>
<evidence type="ECO:0000259" key="4">
    <source>
        <dbReference type="Pfam" id="PF13439"/>
    </source>
</evidence>
<protein>
    <submittedName>
        <fullName evidence="5">Glycosyltransferase</fullName>
        <ecNumber evidence="5">2.4.-.-</ecNumber>
    </submittedName>
</protein>
<organism evidence="5 6">
    <name type="scientific">Ideonella paludis</name>
    <dbReference type="NCBI Taxonomy" id="1233411"/>
    <lineage>
        <taxon>Bacteria</taxon>
        <taxon>Pseudomonadati</taxon>
        <taxon>Pseudomonadota</taxon>
        <taxon>Betaproteobacteria</taxon>
        <taxon>Burkholderiales</taxon>
        <taxon>Sphaerotilaceae</taxon>
        <taxon>Ideonella</taxon>
    </lineage>
</organism>
<dbReference type="EC" id="2.4.-.-" evidence="5"/>
<evidence type="ECO:0000256" key="1">
    <source>
        <dbReference type="ARBA" id="ARBA00006739"/>
    </source>
</evidence>
<comment type="similarity">
    <text evidence="1">Belongs to the glycosyltransferase 2 family.</text>
</comment>
<dbReference type="GO" id="GO:0016757">
    <property type="term" value="F:glycosyltransferase activity"/>
    <property type="evidence" value="ECO:0007669"/>
    <property type="project" value="UniProtKB-KW"/>
</dbReference>
<dbReference type="SUPFAM" id="SSF53448">
    <property type="entry name" value="Nucleotide-diphospho-sugar transferases"/>
    <property type="match status" value="1"/>
</dbReference>
<dbReference type="EMBL" id="JAGQDG010000001">
    <property type="protein sequence ID" value="MBQ0933775.1"/>
    <property type="molecule type" value="Genomic_DNA"/>
</dbReference>
<evidence type="ECO:0000313" key="5">
    <source>
        <dbReference type="EMBL" id="MBQ0933775.1"/>
    </source>
</evidence>
<evidence type="ECO:0000313" key="6">
    <source>
        <dbReference type="Proteomes" id="UP000672097"/>
    </source>
</evidence>
<dbReference type="Proteomes" id="UP000672097">
    <property type="component" value="Unassembled WGS sequence"/>
</dbReference>
<keyword evidence="6" id="KW-1185">Reference proteome</keyword>